<evidence type="ECO:0000256" key="1">
    <source>
        <dbReference type="ARBA" id="ARBA00006139"/>
    </source>
</evidence>
<evidence type="ECO:0000313" key="12">
    <source>
        <dbReference type="EMBL" id="MCC2147922.1"/>
    </source>
</evidence>
<evidence type="ECO:0000256" key="5">
    <source>
        <dbReference type="ARBA" id="ARBA00022750"/>
    </source>
</evidence>
<dbReference type="EC" id="3.4.23.36" evidence="9"/>
<evidence type="ECO:0000256" key="4">
    <source>
        <dbReference type="ARBA" id="ARBA00022692"/>
    </source>
</evidence>
<dbReference type="Proteomes" id="UP001299235">
    <property type="component" value="Unassembled WGS sequence"/>
</dbReference>
<evidence type="ECO:0000256" key="6">
    <source>
        <dbReference type="ARBA" id="ARBA00022801"/>
    </source>
</evidence>
<keyword evidence="13" id="KW-1185">Reference proteome</keyword>
<evidence type="ECO:0000256" key="8">
    <source>
        <dbReference type="ARBA" id="ARBA00023136"/>
    </source>
</evidence>
<keyword evidence="8 9" id="KW-0472">Membrane</keyword>
<feature type="active site" evidence="9">
    <location>
        <position position="120"/>
    </location>
</feature>
<sequence>MKKGYRTIVAVVSLFLLVLIDQVTKFAAVKCLKGKEAFSLIPGVFELQYLENRGAAFGALQNQRWFFILIVIFVLAVLLWCFIRFPKEAHYRPLAVLAVFIAAGAIGNMIDRLLNGYVIDFLYFSLIDFPIFNVADIYVTVAMVVLFILILTIYKDDDFHFLKLHGSEKA</sequence>
<keyword evidence="6 9" id="KW-0378">Hydrolase</keyword>
<dbReference type="RefSeq" id="WP_022119765.1">
    <property type="nucleotide sequence ID" value="NZ_JAJEQE010000002.1"/>
</dbReference>
<protein>
    <recommendedName>
        <fullName evidence="9">Lipoprotein signal peptidase</fullName>
        <ecNumber evidence="9">3.4.23.36</ecNumber>
    </recommendedName>
    <alternativeName>
        <fullName evidence="9">Prolipoprotein signal peptidase</fullName>
    </alternativeName>
    <alternativeName>
        <fullName evidence="9">Signal peptidase II</fullName>
        <shortName evidence="9">SPase II</shortName>
    </alternativeName>
</protein>
<dbReference type="PANTHER" id="PTHR33695">
    <property type="entry name" value="LIPOPROTEIN SIGNAL PEPTIDASE"/>
    <property type="match status" value="1"/>
</dbReference>
<comment type="subcellular location">
    <subcellularLocation>
        <location evidence="9">Cell membrane</location>
        <topology evidence="9">Multi-pass membrane protein</topology>
    </subcellularLocation>
</comment>
<dbReference type="HAMAP" id="MF_00161">
    <property type="entry name" value="LspA"/>
    <property type="match status" value="1"/>
</dbReference>
<name>A0ABS8ES88_9FIRM</name>
<dbReference type="EMBL" id="JAJEQE010000002">
    <property type="protein sequence ID" value="MCC2147922.1"/>
    <property type="molecule type" value="Genomic_DNA"/>
</dbReference>
<dbReference type="PANTHER" id="PTHR33695:SF1">
    <property type="entry name" value="LIPOPROTEIN SIGNAL PEPTIDASE"/>
    <property type="match status" value="1"/>
</dbReference>
<dbReference type="PRINTS" id="PR00781">
    <property type="entry name" value="LIPOSIGPTASE"/>
</dbReference>
<comment type="caution">
    <text evidence="12">The sequence shown here is derived from an EMBL/GenBank/DDBJ whole genome shotgun (WGS) entry which is preliminary data.</text>
</comment>
<comment type="function">
    <text evidence="9 10">This protein specifically catalyzes the removal of signal peptides from prolipoproteins.</text>
</comment>
<accession>A0ABS8ES88</accession>
<keyword evidence="3 9" id="KW-0645">Protease</keyword>
<evidence type="ECO:0000256" key="2">
    <source>
        <dbReference type="ARBA" id="ARBA00022475"/>
    </source>
</evidence>
<keyword evidence="4 9" id="KW-0812">Transmembrane</keyword>
<comment type="catalytic activity">
    <reaction evidence="9 10">
        <text>Release of signal peptides from bacterial membrane prolipoproteins. Hydrolyzes -Xaa-Yaa-Zaa-|-(S,diacylglyceryl)Cys-, in which Xaa is hydrophobic (preferably Leu), and Yaa (Ala or Ser) and Zaa (Gly or Ala) have small, neutral side chains.</text>
        <dbReference type="EC" id="3.4.23.36"/>
    </reaction>
</comment>
<feature type="transmembrane region" description="Helical" evidence="9">
    <location>
        <begin position="94"/>
        <end position="110"/>
    </location>
</feature>
<gene>
    <name evidence="9 12" type="primary">lspA</name>
    <name evidence="12" type="ORF">LKD42_01420</name>
</gene>
<evidence type="ECO:0000256" key="3">
    <source>
        <dbReference type="ARBA" id="ARBA00022670"/>
    </source>
</evidence>
<evidence type="ECO:0000256" key="10">
    <source>
        <dbReference type="RuleBase" id="RU000594"/>
    </source>
</evidence>
<dbReference type="InterPro" id="IPR001872">
    <property type="entry name" value="Peptidase_A8"/>
</dbReference>
<feature type="transmembrane region" description="Helical" evidence="9">
    <location>
        <begin position="130"/>
        <end position="154"/>
    </location>
</feature>
<keyword evidence="2 9" id="KW-1003">Cell membrane</keyword>
<dbReference type="GO" id="GO:0004190">
    <property type="term" value="F:aspartic-type endopeptidase activity"/>
    <property type="evidence" value="ECO:0007669"/>
    <property type="project" value="UniProtKB-EC"/>
</dbReference>
<evidence type="ECO:0000256" key="9">
    <source>
        <dbReference type="HAMAP-Rule" id="MF_00161"/>
    </source>
</evidence>
<keyword evidence="5 9" id="KW-0064">Aspartyl protease</keyword>
<organism evidence="12 13">
    <name type="scientific">Hominisplanchenecus faecis</name>
    <dbReference type="NCBI Taxonomy" id="2885351"/>
    <lineage>
        <taxon>Bacteria</taxon>
        <taxon>Bacillati</taxon>
        <taxon>Bacillota</taxon>
        <taxon>Clostridia</taxon>
        <taxon>Lachnospirales</taxon>
        <taxon>Lachnospiraceae</taxon>
        <taxon>Hominisplanchenecus</taxon>
    </lineage>
</organism>
<keyword evidence="7 9" id="KW-1133">Transmembrane helix</keyword>
<reference evidence="12 13" key="1">
    <citation type="submission" date="2021-10" db="EMBL/GenBank/DDBJ databases">
        <title>Anaerobic single-cell dispensing facilitates the cultivation of human gut bacteria.</title>
        <authorList>
            <person name="Afrizal A."/>
        </authorList>
    </citation>
    <scope>NUCLEOTIDE SEQUENCE [LARGE SCALE GENOMIC DNA]</scope>
    <source>
        <strain evidence="12 13">CLA-AA-H246</strain>
    </source>
</reference>
<evidence type="ECO:0000256" key="7">
    <source>
        <dbReference type="ARBA" id="ARBA00022989"/>
    </source>
</evidence>
<evidence type="ECO:0000313" key="13">
    <source>
        <dbReference type="Proteomes" id="UP001299235"/>
    </source>
</evidence>
<dbReference type="NCBIfam" id="TIGR00077">
    <property type="entry name" value="lspA"/>
    <property type="match status" value="1"/>
</dbReference>
<comment type="caution">
    <text evidence="9">Lacks conserved residue(s) required for the propagation of feature annotation.</text>
</comment>
<evidence type="ECO:0000256" key="11">
    <source>
        <dbReference type="RuleBase" id="RU004181"/>
    </source>
</evidence>
<dbReference type="Pfam" id="PF01252">
    <property type="entry name" value="Peptidase_A8"/>
    <property type="match status" value="1"/>
</dbReference>
<comment type="similarity">
    <text evidence="1 9 11">Belongs to the peptidase A8 family.</text>
</comment>
<feature type="active site" evidence="9">
    <location>
        <position position="136"/>
    </location>
</feature>
<proteinExistence type="inferred from homology"/>
<feature type="transmembrane region" description="Helical" evidence="9">
    <location>
        <begin position="65"/>
        <end position="82"/>
    </location>
</feature>
<comment type="pathway">
    <text evidence="9">Protein modification; lipoprotein biosynthesis (signal peptide cleavage).</text>
</comment>
<dbReference type="PROSITE" id="PS00855">
    <property type="entry name" value="SPASE_II"/>
    <property type="match status" value="1"/>
</dbReference>